<dbReference type="Gene3D" id="1.10.10.10">
    <property type="entry name" value="Winged helix-like DNA-binding domain superfamily/Winged helix DNA-binding domain"/>
    <property type="match status" value="1"/>
</dbReference>
<dbReference type="Gene3D" id="2.60.120.10">
    <property type="entry name" value="Jelly Rolls"/>
    <property type="match status" value="1"/>
</dbReference>
<feature type="domain" description="Cyclic nucleotide-binding" evidence="4">
    <location>
        <begin position="8"/>
        <end position="113"/>
    </location>
</feature>
<dbReference type="InterPro" id="IPR014710">
    <property type="entry name" value="RmlC-like_jellyroll"/>
</dbReference>
<dbReference type="SUPFAM" id="SSF51206">
    <property type="entry name" value="cAMP-binding domain-like"/>
    <property type="match status" value="1"/>
</dbReference>
<comment type="caution">
    <text evidence="6">The sequence shown here is derived from an EMBL/GenBank/DDBJ whole genome shotgun (WGS) entry which is preliminary data.</text>
</comment>
<dbReference type="RefSeq" id="WP_094207842.1">
    <property type="nucleotide sequence ID" value="NZ_NDYE01000001.1"/>
</dbReference>
<protein>
    <submittedName>
        <fullName evidence="6">Crp/Fnr family transcriptional regulator</fullName>
    </submittedName>
</protein>
<dbReference type="GO" id="GO:0003677">
    <property type="term" value="F:DNA binding"/>
    <property type="evidence" value="ECO:0007669"/>
    <property type="project" value="UniProtKB-KW"/>
</dbReference>
<proteinExistence type="predicted"/>
<evidence type="ECO:0000313" key="7">
    <source>
        <dbReference type="Proteomes" id="UP000215546"/>
    </source>
</evidence>
<dbReference type="SUPFAM" id="SSF46785">
    <property type="entry name" value="Winged helix' DNA-binding domain"/>
    <property type="match status" value="1"/>
</dbReference>
<evidence type="ECO:0000259" key="4">
    <source>
        <dbReference type="PROSITE" id="PS50042"/>
    </source>
</evidence>
<keyword evidence="2" id="KW-0238">DNA-binding</keyword>
<dbReference type="AlphaFoldDB" id="A0A233VRN9"/>
<dbReference type="Pfam" id="PF13545">
    <property type="entry name" value="HTH_Crp_2"/>
    <property type="match status" value="1"/>
</dbReference>
<organism evidence="6 7">
    <name type="scientific">Finegoldia magna</name>
    <name type="common">Peptostreptococcus magnus</name>
    <dbReference type="NCBI Taxonomy" id="1260"/>
    <lineage>
        <taxon>Bacteria</taxon>
        <taxon>Bacillati</taxon>
        <taxon>Bacillota</taxon>
        <taxon>Tissierellia</taxon>
        <taxon>Tissierellales</taxon>
        <taxon>Peptoniphilaceae</taxon>
        <taxon>Finegoldia</taxon>
    </lineage>
</organism>
<evidence type="ECO:0000256" key="1">
    <source>
        <dbReference type="ARBA" id="ARBA00023015"/>
    </source>
</evidence>
<evidence type="ECO:0000256" key="2">
    <source>
        <dbReference type="ARBA" id="ARBA00023125"/>
    </source>
</evidence>
<accession>A0A233VRN9</accession>
<dbReference type="InterPro" id="IPR012318">
    <property type="entry name" value="HTH_CRP"/>
</dbReference>
<dbReference type="CDD" id="cd00038">
    <property type="entry name" value="CAP_ED"/>
    <property type="match status" value="1"/>
</dbReference>
<dbReference type="Pfam" id="PF00027">
    <property type="entry name" value="cNMP_binding"/>
    <property type="match status" value="1"/>
</dbReference>
<sequence length="216" mass="25537">MKILDFKLFDNISDRSKRELLKLDVFSKNYESGEKVLSKEEDLSYAMFIDKGCLKACEYTINGKEIVSSYYFAGDAFPFYLYFGHTKKFPYDVYATKKTKVYFLPLKEFEKIMDSDIVLTKNILKFVAEYTCFNKLVIRATQYSKVSQRLAYWILHLQEVDYLKLPTSQTMLADILRVNRPSLNQELKKFAEDKVIYIEGMEIRVLDRDYLLKIID</sequence>
<feature type="domain" description="HTH crp-type" evidence="5">
    <location>
        <begin position="144"/>
        <end position="209"/>
    </location>
</feature>
<dbReference type="InterPro" id="IPR036388">
    <property type="entry name" value="WH-like_DNA-bd_sf"/>
</dbReference>
<dbReference type="GO" id="GO:0006355">
    <property type="term" value="P:regulation of DNA-templated transcription"/>
    <property type="evidence" value="ECO:0007669"/>
    <property type="project" value="InterPro"/>
</dbReference>
<dbReference type="InterPro" id="IPR000595">
    <property type="entry name" value="cNMP-bd_dom"/>
</dbReference>
<keyword evidence="3" id="KW-0804">Transcription</keyword>
<name>A0A233VRN9_FINMA</name>
<dbReference type="EMBL" id="NDYE01000001">
    <property type="protein sequence ID" value="OXZ35061.1"/>
    <property type="molecule type" value="Genomic_DNA"/>
</dbReference>
<evidence type="ECO:0000256" key="3">
    <source>
        <dbReference type="ARBA" id="ARBA00023163"/>
    </source>
</evidence>
<dbReference type="InterPro" id="IPR018490">
    <property type="entry name" value="cNMP-bd_dom_sf"/>
</dbReference>
<keyword evidence="1" id="KW-0805">Transcription regulation</keyword>
<dbReference type="InterPro" id="IPR036390">
    <property type="entry name" value="WH_DNA-bd_sf"/>
</dbReference>
<dbReference type="PROSITE" id="PS51063">
    <property type="entry name" value="HTH_CRP_2"/>
    <property type="match status" value="1"/>
</dbReference>
<gene>
    <name evidence="6" type="ORF">B9N55_00180</name>
</gene>
<evidence type="ECO:0000313" key="6">
    <source>
        <dbReference type="EMBL" id="OXZ35061.1"/>
    </source>
</evidence>
<reference evidence="7" key="1">
    <citation type="submission" date="2017-04" db="EMBL/GenBank/DDBJ databases">
        <title>Finegoldia magna isolated from orthopedic joint implant-associated infections.</title>
        <authorList>
            <person name="Bjorklund S."/>
            <person name="Bruggemann H."/>
            <person name="Jensen A."/>
            <person name="Hellmark B."/>
            <person name="Soderquist B."/>
        </authorList>
    </citation>
    <scope>NUCLEOTIDE SEQUENCE [LARGE SCALE GENOMIC DNA]</scope>
    <source>
        <strain evidence="7">12T273</strain>
    </source>
</reference>
<dbReference type="Proteomes" id="UP000215546">
    <property type="component" value="Unassembled WGS sequence"/>
</dbReference>
<evidence type="ECO:0000259" key="5">
    <source>
        <dbReference type="PROSITE" id="PS51063"/>
    </source>
</evidence>
<dbReference type="PROSITE" id="PS50042">
    <property type="entry name" value="CNMP_BINDING_3"/>
    <property type="match status" value="1"/>
</dbReference>